<dbReference type="InterPro" id="IPR055713">
    <property type="entry name" value="DUF7289"/>
</dbReference>
<name>A0A1F2P789_9EURY</name>
<protein>
    <submittedName>
        <fullName evidence="2">PKD domain-containing protein</fullName>
    </submittedName>
</protein>
<dbReference type="Pfam" id="PF23960">
    <property type="entry name" value="DUF7289"/>
    <property type="match status" value="1"/>
</dbReference>
<dbReference type="Proteomes" id="UP000186940">
    <property type="component" value="Unassembled WGS sequence"/>
</dbReference>
<feature type="transmembrane region" description="Helical" evidence="1">
    <location>
        <begin position="12"/>
        <end position="32"/>
    </location>
</feature>
<keyword evidence="3" id="KW-1185">Reference proteome</keyword>
<accession>A0A1F2P789</accession>
<comment type="caution">
    <text evidence="2">The sequence shown here is derived from an EMBL/GenBank/DDBJ whole genome shotgun (WGS) entry which is preliminary data.</text>
</comment>
<evidence type="ECO:0000256" key="1">
    <source>
        <dbReference type="SAM" id="Phobius"/>
    </source>
</evidence>
<keyword evidence="1" id="KW-1133">Transmembrane helix</keyword>
<keyword evidence="1" id="KW-0472">Membrane</keyword>
<dbReference type="AlphaFoldDB" id="A0A1F2P789"/>
<proteinExistence type="predicted"/>
<reference evidence="2" key="1">
    <citation type="submission" date="2016-05" db="EMBL/GenBank/DDBJ databases">
        <title>Microbial consortia oxidize butane by reversing methanogenesis.</title>
        <authorList>
            <person name="Laso-Perez R."/>
            <person name="Richter M."/>
            <person name="Wegener G."/>
            <person name="Musat F."/>
        </authorList>
    </citation>
    <scope>NUCLEOTIDE SEQUENCE [LARGE SCALE GENOMIC DNA]</scope>
    <source>
        <strain evidence="2">BOX2</strain>
    </source>
</reference>
<dbReference type="EMBL" id="LYOS01000006">
    <property type="protein sequence ID" value="OFV67227.1"/>
    <property type="molecule type" value="Genomic_DNA"/>
</dbReference>
<keyword evidence="1" id="KW-0812">Transmembrane</keyword>
<dbReference type="STRING" id="1838285.SCAL_001669"/>
<organism evidence="2 3">
    <name type="scientific">Candidatus Syntropharchaeum caldarium</name>
    <dbReference type="NCBI Taxonomy" id="1838285"/>
    <lineage>
        <taxon>Archaea</taxon>
        <taxon>Methanobacteriati</taxon>
        <taxon>Methanobacteriota</taxon>
        <taxon>Stenosarchaea group</taxon>
        <taxon>Methanomicrobia</taxon>
        <taxon>Methanosarcinales</taxon>
        <taxon>ANME-2 cluster</taxon>
        <taxon>Candidatus Syntropharchaeum</taxon>
    </lineage>
</organism>
<evidence type="ECO:0000313" key="2">
    <source>
        <dbReference type="EMBL" id="OFV67227.1"/>
    </source>
</evidence>
<evidence type="ECO:0000313" key="3">
    <source>
        <dbReference type="Proteomes" id="UP000186940"/>
    </source>
</evidence>
<sequence length="426" mass="47850">MKKLHGEDAVSSLVGALLLLAIFVSFIAMLQVHSVPVWNREVEYGHMDTLYNDFSNFKVAVEDSVIYNLPKSASIHMGTRYPTRVLLRNPQSHSSGTLTIVNNSWVNISYGGKKIAIQTATLSFEPNHLYADTPTLVYEYGTVIRSYSNANVTTDDQSIIREGRITIPVILTGENLTSISGSEVREVNLNPATEALPIIINPPGDVNITLTTSYPDVWKRLLDDIPNTNVSGNTIFINRTGIKEIRYPENATASGLYAGLIRISNESTAKSVRLYPKAILDNTSTGYWLDLGEVTMFRYDDGKTYRNKQTWRNTPPFPNPNVYFSFYFDSPIPQNARIINATLVNKYAKSDGNITCEVKIYNSTSESDYIPLTYPLTYPSLTCGEYIRTTDDLNNLSVKLFGYNTYTLASPDYTYHDLTYIEITYI</sequence>
<gene>
    <name evidence="2" type="ORF">SCAL_001669</name>
</gene>